<accession>A0ABW0JV95</accession>
<evidence type="ECO:0000313" key="1">
    <source>
        <dbReference type="EMBL" id="MFC5439839.1"/>
    </source>
</evidence>
<evidence type="ECO:0000313" key="2">
    <source>
        <dbReference type="Proteomes" id="UP001596018"/>
    </source>
</evidence>
<dbReference type="Gene3D" id="3.30.2130.10">
    <property type="entry name" value="VC0802-like"/>
    <property type="match status" value="1"/>
</dbReference>
<proteinExistence type="predicted"/>
<dbReference type="InterPro" id="IPR045865">
    <property type="entry name" value="ACT-like_dom_sf"/>
</dbReference>
<gene>
    <name evidence="1" type="ORF">ACFPK0_07435</name>
</gene>
<dbReference type="EMBL" id="JBHSMM010000001">
    <property type="protein sequence ID" value="MFC5439839.1"/>
    <property type="molecule type" value="Genomic_DNA"/>
</dbReference>
<dbReference type="Proteomes" id="UP001596018">
    <property type="component" value="Unassembled WGS sequence"/>
</dbReference>
<name>A0ABW0JV95_9GAMM</name>
<keyword evidence="2" id="KW-1185">Reference proteome</keyword>
<organism evidence="1 2">
    <name type="scientific">Rhodanobacter ginsenosidimutans</name>
    <dbReference type="NCBI Taxonomy" id="490571"/>
    <lineage>
        <taxon>Bacteria</taxon>
        <taxon>Pseudomonadati</taxon>
        <taxon>Pseudomonadota</taxon>
        <taxon>Gammaproteobacteria</taxon>
        <taxon>Lysobacterales</taxon>
        <taxon>Rhodanobacteraceae</taxon>
        <taxon>Rhodanobacter</taxon>
    </lineage>
</organism>
<dbReference type="SUPFAM" id="SSF55021">
    <property type="entry name" value="ACT-like"/>
    <property type="match status" value="2"/>
</dbReference>
<evidence type="ECO:0008006" key="3">
    <source>
        <dbReference type="Google" id="ProtNLM"/>
    </source>
</evidence>
<protein>
    <recommendedName>
        <fullName evidence="3">Amino acid-binding ACT domain-containing protein</fullName>
    </recommendedName>
</protein>
<sequence>MKDLSIVLDHQPGSLARLGQTLGRAGVSVEGGGAWVGGGLGLAHFLVHDAAASKAEAALADAGIRVMAVSDVLVQRLRQDVPGQLGALCGRMAEAGVNIEVLYSDHDNQLILVVDNLARGREVSATWMRESRD</sequence>
<reference evidence="2" key="1">
    <citation type="journal article" date="2019" name="Int. J. Syst. Evol. Microbiol.">
        <title>The Global Catalogue of Microorganisms (GCM) 10K type strain sequencing project: providing services to taxonomists for standard genome sequencing and annotation.</title>
        <authorList>
            <consortium name="The Broad Institute Genomics Platform"/>
            <consortium name="The Broad Institute Genome Sequencing Center for Infectious Disease"/>
            <person name="Wu L."/>
            <person name="Ma J."/>
        </authorList>
    </citation>
    <scope>NUCLEOTIDE SEQUENCE [LARGE SCALE GENOMIC DNA]</scope>
    <source>
        <strain evidence="2">KACC 12822</strain>
    </source>
</reference>
<dbReference type="RefSeq" id="WP_377339455.1">
    <property type="nucleotide sequence ID" value="NZ_JALBWS010000014.1"/>
</dbReference>
<comment type="caution">
    <text evidence="1">The sequence shown here is derived from an EMBL/GenBank/DDBJ whole genome shotgun (WGS) entry which is preliminary data.</text>
</comment>